<keyword evidence="12" id="KW-0902">Two-component regulatory system</keyword>
<dbReference type="SUPFAM" id="SSF55874">
    <property type="entry name" value="ATPase domain of HSP90 chaperone/DNA topoisomerase II/histidine kinase"/>
    <property type="match status" value="1"/>
</dbReference>
<dbReference type="Gene3D" id="3.30.565.10">
    <property type="entry name" value="Histidine kinase-like ATPase, C-terminal domain"/>
    <property type="match status" value="1"/>
</dbReference>
<gene>
    <name evidence="17" type="primary">phoR_5</name>
    <name evidence="17" type="ORF">BN997_03462</name>
</gene>
<comment type="subcellular location">
    <subcellularLocation>
        <location evidence="2">Cell membrane</location>
        <topology evidence="2">Multi-pass membrane protein</topology>
    </subcellularLocation>
</comment>
<evidence type="ECO:0000256" key="5">
    <source>
        <dbReference type="ARBA" id="ARBA00022553"/>
    </source>
</evidence>
<feature type="domain" description="Histidine kinase" evidence="15">
    <location>
        <begin position="124"/>
        <end position="339"/>
    </location>
</feature>
<evidence type="ECO:0000256" key="8">
    <source>
        <dbReference type="ARBA" id="ARBA00022741"/>
    </source>
</evidence>
<evidence type="ECO:0000256" key="4">
    <source>
        <dbReference type="ARBA" id="ARBA00022475"/>
    </source>
</evidence>
<organism evidence="17 18">
    <name type="scientific">Oceanobacillus oncorhynchi</name>
    <dbReference type="NCBI Taxonomy" id="545501"/>
    <lineage>
        <taxon>Bacteria</taxon>
        <taxon>Bacillati</taxon>
        <taxon>Bacillota</taxon>
        <taxon>Bacilli</taxon>
        <taxon>Bacillales</taxon>
        <taxon>Bacillaceae</taxon>
        <taxon>Oceanobacillus</taxon>
    </lineage>
</organism>
<dbReference type="CDD" id="cd06225">
    <property type="entry name" value="HAMP"/>
    <property type="match status" value="1"/>
</dbReference>
<evidence type="ECO:0000256" key="1">
    <source>
        <dbReference type="ARBA" id="ARBA00000085"/>
    </source>
</evidence>
<feature type="transmembrane region" description="Helical" evidence="14">
    <location>
        <begin position="33"/>
        <end position="55"/>
    </location>
</feature>
<evidence type="ECO:0000256" key="12">
    <source>
        <dbReference type="ARBA" id="ARBA00023012"/>
    </source>
</evidence>
<accession>A0A0A1MDU4</accession>
<evidence type="ECO:0000313" key="18">
    <source>
        <dbReference type="Proteomes" id="UP000040453"/>
    </source>
</evidence>
<dbReference type="InterPro" id="IPR003660">
    <property type="entry name" value="HAMP_dom"/>
</dbReference>
<dbReference type="GO" id="GO:0000155">
    <property type="term" value="F:phosphorelay sensor kinase activity"/>
    <property type="evidence" value="ECO:0007669"/>
    <property type="project" value="InterPro"/>
</dbReference>
<sequence>MKQRIVKELIWMCIVTACFPLLIAFMIVQSNIIFIIILITTLPFFLFSVWMIAYVRKRMIAPLSILAAEAQKISQGNLSHRISYKKDDEFGRFITAFDQMRNTLHLQEQQQQTFEKERKHFIDSISHDLKTPTASISAYIEALQDNIAESPEEEQRYLQVIQKKIHVLSDLSNQLNLSYETPETVHLETQPINCYEWAVDWLDNILVECQTMDRHAQLENHIDSKDDSSISIDVYQLDRALQNILNNAYRHMRDFLLIKISVDAAYFKIHIVNDGARLNKTDIDRIFERFYTEEGHNAEGHLGLGLYITDTLIQAMDGGITAALKGDQIHFDIAFPIGRV</sequence>
<dbReference type="InterPro" id="IPR050398">
    <property type="entry name" value="HssS/ArlS-like"/>
</dbReference>
<dbReference type="PANTHER" id="PTHR45528">
    <property type="entry name" value="SENSOR HISTIDINE KINASE CPXA"/>
    <property type="match status" value="1"/>
</dbReference>
<evidence type="ECO:0000256" key="9">
    <source>
        <dbReference type="ARBA" id="ARBA00022777"/>
    </source>
</evidence>
<keyword evidence="8" id="KW-0547">Nucleotide-binding</keyword>
<dbReference type="PROSITE" id="PS50885">
    <property type="entry name" value="HAMP"/>
    <property type="match status" value="1"/>
</dbReference>
<dbReference type="Proteomes" id="UP000040453">
    <property type="component" value="Unassembled WGS sequence"/>
</dbReference>
<keyword evidence="6" id="KW-0808">Transferase</keyword>
<dbReference type="InterPro" id="IPR036890">
    <property type="entry name" value="HATPase_C_sf"/>
</dbReference>
<reference evidence="17 18" key="1">
    <citation type="submission" date="2014-11" db="EMBL/GenBank/DDBJ databases">
        <authorList>
            <person name="Urmite Genomes Urmite Genomes"/>
        </authorList>
    </citation>
    <scope>NUCLEOTIDE SEQUENCE [LARGE SCALE GENOMIC DNA]</scope>
    <source>
        <strain evidence="17 18">Oc5</strain>
    </source>
</reference>
<comment type="catalytic activity">
    <reaction evidence="1">
        <text>ATP + protein L-histidine = ADP + protein N-phospho-L-histidine.</text>
        <dbReference type="EC" id="2.7.13.3"/>
    </reaction>
</comment>
<keyword evidence="13 14" id="KW-0472">Membrane</keyword>
<dbReference type="SUPFAM" id="SSF158472">
    <property type="entry name" value="HAMP domain-like"/>
    <property type="match status" value="1"/>
</dbReference>
<dbReference type="Gene3D" id="6.10.340.10">
    <property type="match status" value="1"/>
</dbReference>
<dbReference type="Gene3D" id="1.10.287.130">
    <property type="match status" value="1"/>
</dbReference>
<proteinExistence type="predicted"/>
<keyword evidence="11 14" id="KW-1133">Transmembrane helix</keyword>
<dbReference type="GO" id="GO:0005524">
    <property type="term" value="F:ATP binding"/>
    <property type="evidence" value="ECO:0007669"/>
    <property type="project" value="UniProtKB-KW"/>
</dbReference>
<dbReference type="InterPro" id="IPR003661">
    <property type="entry name" value="HisK_dim/P_dom"/>
</dbReference>
<dbReference type="Pfam" id="PF00672">
    <property type="entry name" value="HAMP"/>
    <property type="match status" value="1"/>
</dbReference>
<evidence type="ECO:0000256" key="13">
    <source>
        <dbReference type="ARBA" id="ARBA00023136"/>
    </source>
</evidence>
<evidence type="ECO:0000256" key="7">
    <source>
        <dbReference type="ARBA" id="ARBA00022692"/>
    </source>
</evidence>
<dbReference type="Pfam" id="PF02518">
    <property type="entry name" value="HATPase_c"/>
    <property type="match status" value="1"/>
</dbReference>
<dbReference type="Pfam" id="PF00512">
    <property type="entry name" value="HisKA"/>
    <property type="match status" value="1"/>
</dbReference>
<evidence type="ECO:0000259" key="16">
    <source>
        <dbReference type="PROSITE" id="PS50885"/>
    </source>
</evidence>
<feature type="transmembrane region" description="Helical" evidence="14">
    <location>
        <begin position="9"/>
        <end position="27"/>
    </location>
</feature>
<keyword evidence="4" id="KW-1003">Cell membrane</keyword>
<protein>
    <recommendedName>
        <fullName evidence="3">histidine kinase</fullName>
        <ecNumber evidence="3">2.7.13.3</ecNumber>
    </recommendedName>
</protein>
<keyword evidence="10" id="KW-0067">ATP-binding</keyword>
<dbReference type="RefSeq" id="WP_042533866.1">
    <property type="nucleotide sequence ID" value="NZ_CAXOIH010000002.1"/>
</dbReference>
<dbReference type="CDD" id="cd00082">
    <property type="entry name" value="HisKA"/>
    <property type="match status" value="1"/>
</dbReference>
<dbReference type="AlphaFoldDB" id="A0A0A1MDU4"/>
<evidence type="ECO:0000256" key="3">
    <source>
        <dbReference type="ARBA" id="ARBA00012438"/>
    </source>
</evidence>
<dbReference type="InterPro" id="IPR003594">
    <property type="entry name" value="HATPase_dom"/>
</dbReference>
<keyword evidence="7 14" id="KW-0812">Transmembrane</keyword>
<keyword evidence="18" id="KW-1185">Reference proteome</keyword>
<dbReference type="SUPFAM" id="SSF47384">
    <property type="entry name" value="Homodimeric domain of signal transducing histidine kinase"/>
    <property type="match status" value="1"/>
</dbReference>
<dbReference type="SMART" id="SM00388">
    <property type="entry name" value="HisKA"/>
    <property type="match status" value="1"/>
</dbReference>
<feature type="domain" description="HAMP" evidence="16">
    <location>
        <begin position="57"/>
        <end position="109"/>
    </location>
</feature>
<dbReference type="OrthoDB" id="335833at2"/>
<dbReference type="InterPro" id="IPR005467">
    <property type="entry name" value="His_kinase_dom"/>
</dbReference>
<keyword evidence="9" id="KW-0418">Kinase</keyword>
<evidence type="ECO:0000256" key="6">
    <source>
        <dbReference type="ARBA" id="ARBA00022679"/>
    </source>
</evidence>
<evidence type="ECO:0000256" key="2">
    <source>
        <dbReference type="ARBA" id="ARBA00004651"/>
    </source>
</evidence>
<dbReference type="EC" id="2.7.13.3" evidence="3"/>
<dbReference type="STRING" id="545501.BN997_03462"/>
<name>A0A0A1MDU4_9BACI</name>
<evidence type="ECO:0000313" key="17">
    <source>
        <dbReference type="EMBL" id="CEI83545.1"/>
    </source>
</evidence>
<keyword evidence="5" id="KW-0597">Phosphoprotein</keyword>
<dbReference type="EMBL" id="CDGG01000001">
    <property type="protein sequence ID" value="CEI83545.1"/>
    <property type="molecule type" value="Genomic_DNA"/>
</dbReference>
<evidence type="ECO:0000256" key="11">
    <source>
        <dbReference type="ARBA" id="ARBA00022989"/>
    </source>
</evidence>
<dbReference type="SMART" id="SM00387">
    <property type="entry name" value="HATPase_c"/>
    <property type="match status" value="1"/>
</dbReference>
<evidence type="ECO:0000259" key="15">
    <source>
        <dbReference type="PROSITE" id="PS50109"/>
    </source>
</evidence>
<dbReference type="PROSITE" id="PS50109">
    <property type="entry name" value="HIS_KIN"/>
    <property type="match status" value="1"/>
</dbReference>
<dbReference type="InterPro" id="IPR036097">
    <property type="entry name" value="HisK_dim/P_sf"/>
</dbReference>
<evidence type="ECO:0000256" key="10">
    <source>
        <dbReference type="ARBA" id="ARBA00022840"/>
    </source>
</evidence>
<dbReference type="CDD" id="cd00075">
    <property type="entry name" value="HATPase"/>
    <property type="match status" value="1"/>
</dbReference>
<dbReference type="SMART" id="SM00304">
    <property type="entry name" value="HAMP"/>
    <property type="match status" value="1"/>
</dbReference>
<evidence type="ECO:0000256" key="14">
    <source>
        <dbReference type="SAM" id="Phobius"/>
    </source>
</evidence>
<dbReference type="PANTHER" id="PTHR45528:SF1">
    <property type="entry name" value="SENSOR HISTIDINE KINASE CPXA"/>
    <property type="match status" value="1"/>
</dbReference>
<dbReference type="GO" id="GO:0005886">
    <property type="term" value="C:plasma membrane"/>
    <property type="evidence" value="ECO:0007669"/>
    <property type="project" value="UniProtKB-SubCell"/>
</dbReference>